<name>A0A6M4G8Z9_SPHYA</name>
<evidence type="ECO:0000313" key="3">
    <source>
        <dbReference type="EMBL" id="QJR03658.1"/>
    </source>
</evidence>
<evidence type="ECO:0000256" key="1">
    <source>
        <dbReference type="SAM" id="Coils"/>
    </source>
</evidence>
<feature type="compositionally biased region" description="Pro residues" evidence="2">
    <location>
        <begin position="10"/>
        <end position="19"/>
    </location>
</feature>
<feature type="coiled-coil region" evidence="1">
    <location>
        <begin position="235"/>
        <end position="292"/>
    </location>
</feature>
<sequence length="340" mass="35705">MEPVRKPAKTLPPPTPAKAPPKAAQVPLSQAALLQSRIGAAAVGKLIASRSGSGKAPAATPGAPSRHASNDQAPQGKGSHAAKTKKDADGASGKAREARPPDEDALDKAEPAKEAMAAGATLNSTVETQSKKVTDNYSPLDKPPEPAPGTPAPPLAPQPAAAPAAAPAAKAAVPDAVGADKLSLDKDAEEARKKVDDAGMNKPAAALVQSGPVAEAREAQGELDQTAKEDPAKIVAQQKEALAKANEDMGALQMRALAALTAHRAGTVGNPFQHLVDRFDRLKDRARRVEQQDQARGHRLHDGRHHIVDRHLDHLIEDRLRVEFLPDHLENAFRPLVDEH</sequence>
<feature type="compositionally biased region" description="Low complexity" evidence="2">
    <location>
        <begin position="158"/>
        <end position="176"/>
    </location>
</feature>
<feature type="region of interest" description="Disordered" evidence="2">
    <location>
        <begin position="49"/>
        <end position="231"/>
    </location>
</feature>
<proteinExistence type="predicted"/>
<keyword evidence="1" id="KW-0175">Coiled coil</keyword>
<reference evidence="3 4" key="1">
    <citation type="submission" date="2020-04" db="EMBL/GenBank/DDBJ databases">
        <title>The Whole Genome Analysis of High salt-tolerant Sphingobium yanoikuyae YC-XJ2 with Aryl organophosphorus flame retardants (aryl-OPFRs)-degrading capacity and characteristics of Related phosphotriesterase.</title>
        <authorList>
            <person name="Li X."/>
        </authorList>
    </citation>
    <scope>NUCLEOTIDE SEQUENCE [LARGE SCALE GENOMIC DNA]</scope>
    <source>
        <strain evidence="3 4">YC-XJ2</strain>
    </source>
</reference>
<feature type="compositionally biased region" description="Basic and acidic residues" evidence="2">
    <location>
        <begin position="84"/>
        <end position="113"/>
    </location>
</feature>
<evidence type="ECO:0000313" key="4">
    <source>
        <dbReference type="Proteomes" id="UP000502611"/>
    </source>
</evidence>
<dbReference type="Proteomes" id="UP000502611">
    <property type="component" value="Chromosome"/>
</dbReference>
<feature type="compositionally biased region" description="Basic and acidic residues" evidence="2">
    <location>
        <begin position="215"/>
        <end position="231"/>
    </location>
</feature>
<dbReference type="EMBL" id="CP053021">
    <property type="protein sequence ID" value="QJR03658.1"/>
    <property type="molecule type" value="Genomic_DNA"/>
</dbReference>
<accession>A0A6M4G8Z9</accession>
<protein>
    <submittedName>
        <fullName evidence="3">Uncharacterized protein</fullName>
    </submittedName>
</protein>
<dbReference type="RefSeq" id="WP_169861730.1">
    <property type="nucleotide sequence ID" value="NZ_CP053021.1"/>
</dbReference>
<organism evidence="3 4">
    <name type="scientific">Sphingobium yanoikuyae</name>
    <name type="common">Sphingomonas yanoikuyae</name>
    <dbReference type="NCBI Taxonomy" id="13690"/>
    <lineage>
        <taxon>Bacteria</taxon>
        <taxon>Pseudomonadati</taxon>
        <taxon>Pseudomonadota</taxon>
        <taxon>Alphaproteobacteria</taxon>
        <taxon>Sphingomonadales</taxon>
        <taxon>Sphingomonadaceae</taxon>
        <taxon>Sphingobium</taxon>
    </lineage>
</organism>
<feature type="region of interest" description="Disordered" evidence="2">
    <location>
        <begin position="1"/>
        <end position="29"/>
    </location>
</feature>
<evidence type="ECO:0000256" key="2">
    <source>
        <dbReference type="SAM" id="MobiDB-lite"/>
    </source>
</evidence>
<dbReference type="AlphaFoldDB" id="A0A6M4G8Z9"/>
<feature type="compositionally biased region" description="Basic and acidic residues" evidence="2">
    <location>
        <begin position="182"/>
        <end position="199"/>
    </location>
</feature>
<gene>
    <name evidence="3" type="ORF">HH800_16595</name>
</gene>
<feature type="compositionally biased region" description="Pro residues" evidence="2">
    <location>
        <begin position="145"/>
        <end position="157"/>
    </location>
</feature>